<name>A0ABU5X9D8_BORPP</name>
<accession>A0ABU5X9D8</accession>
<dbReference type="GO" id="GO:0004022">
    <property type="term" value="F:alcohol dehydrogenase (NAD+) activity"/>
    <property type="evidence" value="ECO:0007669"/>
    <property type="project" value="UniProtKB-EC"/>
</dbReference>
<dbReference type="EC" id="1.1.1.1" evidence="3"/>
<evidence type="ECO:0000313" key="4">
    <source>
        <dbReference type="Proteomes" id="UP001324595"/>
    </source>
</evidence>
<reference evidence="3 4" key="1">
    <citation type="submission" date="2023-12" db="EMBL/GenBank/DDBJ databases">
        <title>Draft Genome Sequences of Bordetella parapertussis clinical Isolates from Colombia, 2023.</title>
        <authorList>
            <person name="Montilla E.A."/>
            <person name="Rojas F."/>
            <person name="Vargas M.N."/>
            <person name="Bonilla V."/>
            <person name="Duarte C."/>
        </authorList>
    </citation>
    <scope>NUCLEOTIDE SEQUENCE [LARGE SCALE GENOMIC DNA]</scope>
    <source>
        <strain evidence="3 4">320001806</strain>
    </source>
</reference>
<comment type="cofactor">
    <cofactor evidence="1">
        <name>Fe cation</name>
        <dbReference type="ChEBI" id="CHEBI:24875"/>
    </cofactor>
</comment>
<dbReference type="RefSeq" id="WP_226376554.1">
    <property type="nucleotide sequence ID" value="NZ_AP019378.2"/>
</dbReference>
<proteinExistence type="predicted"/>
<dbReference type="PANTHER" id="PTHR11496:SF102">
    <property type="entry name" value="ALCOHOL DEHYDROGENASE 4"/>
    <property type="match status" value="1"/>
</dbReference>
<keyword evidence="3" id="KW-0560">Oxidoreductase</keyword>
<gene>
    <name evidence="3" type="ORF">U5T69_17740</name>
</gene>
<dbReference type="InterPro" id="IPR039697">
    <property type="entry name" value="Alcohol_dehydrogenase_Fe"/>
</dbReference>
<feature type="domain" description="Fe-containing alcohol dehydrogenase-like C-terminal" evidence="2">
    <location>
        <begin position="27"/>
        <end position="186"/>
    </location>
</feature>
<evidence type="ECO:0000259" key="2">
    <source>
        <dbReference type="Pfam" id="PF25137"/>
    </source>
</evidence>
<dbReference type="Gene3D" id="1.20.1090.10">
    <property type="entry name" value="Dehydroquinate synthase-like - alpha domain"/>
    <property type="match status" value="1"/>
</dbReference>
<dbReference type="SUPFAM" id="SSF56796">
    <property type="entry name" value="Dehydroquinate synthase-like"/>
    <property type="match status" value="1"/>
</dbReference>
<sequence>MHNRCAFPASLSCRHGSDGALECITTCLHGLKMLFDGLRQTRRAPDDLDARLQSQLGVWLASTGLGRIEWGASHGIGHQLGAVAAVPHGHTSCVMLHNVMRHNLSHTAERQALISATLGQPGVPAADLIEALARELGMPTRLREVGVERAHFEAIAAGGMQNMMVRSNPRPIASPADIVAILEQAY</sequence>
<dbReference type="PANTHER" id="PTHR11496">
    <property type="entry name" value="ALCOHOL DEHYDROGENASE"/>
    <property type="match status" value="1"/>
</dbReference>
<evidence type="ECO:0000256" key="1">
    <source>
        <dbReference type="ARBA" id="ARBA00001962"/>
    </source>
</evidence>
<protein>
    <submittedName>
        <fullName evidence="3">Iron-containing alcohol dehydrogenase</fullName>
        <ecNumber evidence="3">1.1.1.1</ecNumber>
    </submittedName>
</protein>
<evidence type="ECO:0000313" key="3">
    <source>
        <dbReference type="EMBL" id="MEB2664980.1"/>
    </source>
</evidence>
<dbReference type="InterPro" id="IPR056798">
    <property type="entry name" value="ADH_Fe_C"/>
</dbReference>
<organism evidence="3 4">
    <name type="scientific">Bordetella parapertussis</name>
    <dbReference type="NCBI Taxonomy" id="519"/>
    <lineage>
        <taxon>Bacteria</taxon>
        <taxon>Pseudomonadati</taxon>
        <taxon>Pseudomonadota</taxon>
        <taxon>Betaproteobacteria</taxon>
        <taxon>Burkholderiales</taxon>
        <taxon>Alcaligenaceae</taxon>
        <taxon>Bordetella</taxon>
    </lineage>
</organism>
<dbReference type="Proteomes" id="UP001324595">
    <property type="component" value="Unassembled WGS sequence"/>
</dbReference>
<dbReference type="Pfam" id="PF25137">
    <property type="entry name" value="ADH_Fe_C"/>
    <property type="match status" value="1"/>
</dbReference>
<comment type="caution">
    <text evidence="3">The sequence shown here is derived from an EMBL/GenBank/DDBJ whole genome shotgun (WGS) entry which is preliminary data.</text>
</comment>
<dbReference type="PROSITE" id="PS00060">
    <property type="entry name" value="ADH_IRON_2"/>
    <property type="match status" value="1"/>
</dbReference>
<dbReference type="InterPro" id="IPR018211">
    <property type="entry name" value="ADH_Fe_CS"/>
</dbReference>
<dbReference type="EMBL" id="JAXUBE010000084">
    <property type="protein sequence ID" value="MEB2664980.1"/>
    <property type="molecule type" value="Genomic_DNA"/>
</dbReference>
<keyword evidence="4" id="KW-1185">Reference proteome</keyword>